<gene>
    <name evidence="2" type="ORF">GTN30_09430</name>
</gene>
<name>A0AAE7C0K1_9STAP</name>
<dbReference type="EMBL" id="CP047363">
    <property type="protein sequence ID" value="QIH78898.1"/>
    <property type="molecule type" value="Genomic_DNA"/>
</dbReference>
<proteinExistence type="predicted"/>
<evidence type="ECO:0000313" key="2">
    <source>
        <dbReference type="EMBL" id="QIH78898.1"/>
    </source>
</evidence>
<organism evidence="2 3">
    <name type="scientific">Macrococcoides canis</name>
    <dbReference type="NCBI Taxonomy" id="1855823"/>
    <lineage>
        <taxon>Bacteria</taxon>
        <taxon>Bacillati</taxon>
        <taxon>Bacillota</taxon>
        <taxon>Bacilli</taxon>
        <taxon>Bacillales</taxon>
        <taxon>Staphylococcaceae</taxon>
        <taxon>Macrococcoides</taxon>
    </lineage>
</organism>
<feature type="domain" description="Transcription regulator PadR N-terminal" evidence="1">
    <location>
        <begin position="18"/>
        <end position="84"/>
    </location>
</feature>
<sequence length="105" mass="11909">MNNQIALTESVYYILLSLEEPLHGYGIIQNIKRISNNRIDMAAGTLYGALNTLIKKDWITLVNDEGPKGKKEYQITQTGSNVLQQEIIRLQELVSNGEKYLRGEL</sequence>
<accession>A0AAE7C0K1</accession>
<evidence type="ECO:0000313" key="3">
    <source>
        <dbReference type="Proteomes" id="UP000501122"/>
    </source>
</evidence>
<dbReference type="PANTHER" id="PTHR33169:SF13">
    <property type="entry name" value="PADR-FAMILY TRANSCRIPTIONAL REGULATOR"/>
    <property type="match status" value="1"/>
</dbReference>
<dbReference type="InterPro" id="IPR052509">
    <property type="entry name" value="Metal_resp_DNA-bind_regulator"/>
</dbReference>
<dbReference type="InterPro" id="IPR005149">
    <property type="entry name" value="Tscrpt_reg_PadR_N"/>
</dbReference>
<dbReference type="RefSeq" id="WP_164953729.1">
    <property type="nucleotide sequence ID" value="NZ_CP046363.1"/>
</dbReference>
<dbReference type="Gene3D" id="1.10.10.10">
    <property type="entry name" value="Winged helix-like DNA-binding domain superfamily/Winged helix DNA-binding domain"/>
    <property type="match status" value="1"/>
</dbReference>
<dbReference type="Pfam" id="PF03551">
    <property type="entry name" value="PadR"/>
    <property type="match status" value="1"/>
</dbReference>
<protein>
    <submittedName>
        <fullName evidence="2">PadR family transcriptional regulator</fullName>
    </submittedName>
</protein>
<dbReference type="SUPFAM" id="SSF46785">
    <property type="entry name" value="Winged helix' DNA-binding domain"/>
    <property type="match status" value="1"/>
</dbReference>
<reference evidence="2" key="1">
    <citation type="journal article" date="2020" name="Antimicrob. Agents Chemother.">
        <title>The novel macrolide resistance genes mef(D), msr(F) and msr(H) are present on resistance islands in Macrococcus canis, Macrococcus caseolyticus and Staphylococcus aureus.</title>
        <authorList>
            <person name="Schwendener S."/>
            <person name="Dona V."/>
            <person name="Perreten V."/>
        </authorList>
    </citation>
    <scope>NUCLEOTIDE SEQUENCE</scope>
    <source>
        <strain evidence="2">Epi0076A</strain>
    </source>
</reference>
<dbReference type="InterPro" id="IPR036388">
    <property type="entry name" value="WH-like_DNA-bd_sf"/>
</dbReference>
<dbReference type="PANTHER" id="PTHR33169">
    <property type="entry name" value="PADR-FAMILY TRANSCRIPTIONAL REGULATOR"/>
    <property type="match status" value="1"/>
</dbReference>
<dbReference type="InterPro" id="IPR036390">
    <property type="entry name" value="WH_DNA-bd_sf"/>
</dbReference>
<evidence type="ECO:0000259" key="1">
    <source>
        <dbReference type="Pfam" id="PF03551"/>
    </source>
</evidence>
<dbReference type="Proteomes" id="UP000501122">
    <property type="component" value="Chromosome"/>
</dbReference>
<dbReference type="AlphaFoldDB" id="A0AAE7C0K1"/>